<dbReference type="STRING" id="483218.BACPEC_00509"/>
<dbReference type="Pfam" id="PF09359">
    <property type="entry name" value="VTC"/>
    <property type="match status" value="1"/>
</dbReference>
<accession>B7APA5</accession>
<dbReference type="InterPro" id="IPR042267">
    <property type="entry name" value="VTC_sf"/>
</dbReference>
<organism evidence="2 3">
    <name type="scientific">[Bacteroides] pectinophilus ATCC 43243</name>
    <dbReference type="NCBI Taxonomy" id="483218"/>
    <lineage>
        <taxon>Bacteria</taxon>
        <taxon>Bacillati</taxon>
        <taxon>Bacillota</taxon>
        <taxon>Clostridia</taxon>
        <taxon>Eubacteriales</taxon>
    </lineage>
</organism>
<dbReference type="eggNOG" id="COG5036">
    <property type="taxonomic scope" value="Bacteria"/>
</dbReference>
<keyword evidence="3" id="KW-1185">Reference proteome</keyword>
<dbReference type="Gene3D" id="3.20.100.30">
    <property type="entry name" value="VTC, catalytic tunnel domain"/>
    <property type="match status" value="1"/>
</dbReference>
<dbReference type="SMR" id="B7APA5"/>
<dbReference type="CDD" id="cd07750">
    <property type="entry name" value="PolyPPase_VTC_like"/>
    <property type="match status" value="1"/>
</dbReference>
<gene>
    <name evidence="2" type="ORF">BACPEC_00509</name>
</gene>
<comment type="caution">
    <text evidence="2">The sequence shown here is derived from an EMBL/GenBank/DDBJ whole genome shotgun (WGS) entry which is preliminary data.</text>
</comment>
<reference evidence="2 3" key="2">
    <citation type="submission" date="2008-11" db="EMBL/GenBank/DDBJ databases">
        <authorList>
            <person name="Fulton L."/>
            <person name="Clifton S."/>
            <person name="Fulton B."/>
            <person name="Xu J."/>
            <person name="Minx P."/>
            <person name="Pepin K.H."/>
            <person name="Johnson M."/>
            <person name="Bhonagiri V."/>
            <person name="Nash W.E."/>
            <person name="Mardis E.R."/>
            <person name="Wilson R.K."/>
        </authorList>
    </citation>
    <scope>NUCLEOTIDE SEQUENCE [LARGE SCALE GENOMIC DNA]</scope>
    <source>
        <strain evidence="2 3">ATCC 43243</strain>
    </source>
</reference>
<protein>
    <recommendedName>
        <fullName evidence="1">VTC domain-containing protein</fullName>
    </recommendedName>
</protein>
<name>B7APA5_9FIRM</name>
<dbReference type="Proteomes" id="UP000003136">
    <property type="component" value="Unassembled WGS sequence"/>
</dbReference>
<evidence type="ECO:0000313" key="2">
    <source>
        <dbReference type="EMBL" id="EEC58379.1"/>
    </source>
</evidence>
<evidence type="ECO:0000313" key="3">
    <source>
        <dbReference type="Proteomes" id="UP000003136"/>
    </source>
</evidence>
<sequence length="229" mass="26799">MNNIMTFKRREIKYLLDDDVYNSLKERLQARLVEDEHGRSTICNIYYDTPDFRIIRKSLEKPVYKEKLRLRSYGTAGAEDKVFVELKKKYNGIVYKRRETLTLAQSDEYLAGHTKAPCDTQIFREIDWFRDYYGNLKPAMYISYEREAYYSLENPDLRITFDRNIMYRSYNLSLAAGVEGESILEPGQHLMELKAGGAIPVWLTKVLDELGIYPASFSKYGRAYLSQVG</sequence>
<evidence type="ECO:0000259" key="1">
    <source>
        <dbReference type="Pfam" id="PF09359"/>
    </source>
</evidence>
<dbReference type="AlphaFoldDB" id="B7APA5"/>
<reference evidence="2 3" key="1">
    <citation type="submission" date="2008-11" db="EMBL/GenBank/DDBJ databases">
        <title>Draft genome sequence of Bacteroides pectinophilus (ATCC 43243).</title>
        <authorList>
            <person name="Sudarsanam P."/>
            <person name="Ley R."/>
            <person name="Guruge J."/>
            <person name="Turnbaugh P.J."/>
            <person name="Mahowald M."/>
            <person name="Liep D."/>
            <person name="Gordon J."/>
        </authorList>
    </citation>
    <scope>NUCLEOTIDE SEQUENCE [LARGE SCALE GENOMIC DNA]</scope>
    <source>
        <strain evidence="2 3">ATCC 43243</strain>
    </source>
</reference>
<dbReference type="InterPro" id="IPR033469">
    <property type="entry name" value="CYTH-like_dom_sf"/>
</dbReference>
<dbReference type="InterPro" id="IPR018966">
    <property type="entry name" value="VTC_domain"/>
</dbReference>
<dbReference type="HOGENOM" id="CLU_072767_1_0_9"/>
<dbReference type="SUPFAM" id="SSF55154">
    <property type="entry name" value="CYTH-like phosphatases"/>
    <property type="match status" value="1"/>
</dbReference>
<dbReference type="EMBL" id="ABVQ01000034">
    <property type="protein sequence ID" value="EEC58379.1"/>
    <property type="molecule type" value="Genomic_DNA"/>
</dbReference>
<proteinExistence type="predicted"/>
<dbReference type="GO" id="GO:0006799">
    <property type="term" value="P:polyphosphate biosynthetic process"/>
    <property type="evidence" value="ECO:0007669"/>
    <property type="project" value="UniProtKB-ARBA"/>
</dbReference>
<feature type="domain" description="VTC" evidence="1">
    <location>
        <begin position="8"/>
        <end position="225"/>
    </location>
</feature>